<comment type="similarity">
    <text evidence="1 7">Belongs to the class-I aminoacyl-tRNA synthetase family. Glutamate--tRNA ligase type 1 subfamily.</text>
</comment>
<dbReference type="PRINTS" id="PR00987">
    <property type="entry name" value="TRNASYNTHGLU"/>
</dbReference>
<dbReference type="PATRIC" id="fig|1497955.3.peg.806"/>
<evidence type="ECO:0000256" key="3">
    <source>
        <dbReference type="ARBA" id="ARBA00022741"/>
    </source>
</evidence>
<evidence type="ECO:0000313" key="11">
    <source>
        <dbReference type="Proteomes" id="UP000070080"/>
    </source>
</evidence>
<dbReference type="GO" id="GO:0006424">
    <property type="term" value="P:glutamyl-tRNA aminoacylation"/>
    <property type="evidence" value="ECO:0007669"/>
    <property type="project" value="UniProtKB-UniRule"/>
</dbReference>
<evidence type="ECO:0000256" key="5">
    <source>
        <dbReference type="ARBA" id="ARBA00022917"/>
    </source>
</evidence>
<dbReference type="Gene3D" id="1.10.10.350">
    <property type="match status" value="1"/>
</dbReference>
<dbReference type="CDD" id="cd00808">
    <property type="entry name" value="GluRS_core"/>
    <property type="match status" value="1"/>
</dbReference>
<evidence type="ECO:0000313" key="10">
    <source>
        <dbReference type="EMBL" id="KXB40736.1"/>
    </source>
</evidence>
<dbReference type="InterPro" id="IPR001412">
    <property type="entry name" value="aa-tRNA-synth_I_CS"/>
</dbReference>
<evidence type="ECO:0000259" key="9">
    <source>
        <dbReference type="Pfam" id="PF19269"/>
    </source>
</evidence>
<proteinExistence type="inferred from homology"/>
<feature type="domain" description="Glutamyl/glutaminyl-tRNA synthetase class Ib catalytic" evidence="8">
    <location>
        <begin position="3"/>
        <end position="321"/>
    </location>
</feature>
<feature type="short sequence motif" description="'KMSKS' region" evidence="7">
    <location>
        <begin position="252"/>
        <end position="256"/>
    </location>
</feature>
<dbReference type="GO" id="GO:0008270">
    <property type="term" value="F:zinc ion binding"/>
    <property type="evidence" value="ECO:0007669"/>
    <property type="project" value="InterPro"/>
</dbReference>
<keyword evidence="2 7" id="KW-0436">Ligase</keyword>
<comment type="caution">
    <text evidence="10">The sequence shown here is derived from an EMBL/GenBank/DDBJ whole genome shotgun (WGS) entry which is preliminary data.</text>
</comment>
<dbReference type="OrthoDB" id="9807503at2"/>
<evidence type="ECO:0000259" key="8">
    <source>
        <dbReference type="Pfam" id="PF00749"/>
    </source>
</evidence>
<keyword evidence="7" id="KW-0963">Cytoplasm</keyword>
<keyword evidence="4 7" id="KW-0067">ATP-binding</keyword>
<dbReference type="Pfam" id="PF19269">
    <property type="entry name" value="Anticodon_2"/>
    <property type="match status" value="1"/>
</dbReference>
<protein>
    <recommendedName>
        <fullName evidence="7">Glutamate--tRNA ligase</fullName>
        <ecNumber evidence="7">6.1.1.17</ecNumber>
    </recommendedName>
    <alternativeName>
        <fullName evidence="7">Glutamyl-tRNA synthetase</fullName>
        <shortName evidence="7">GluRS</shortName>
    </alternativeName>
</protein>
<evidence type="ECO:0000256" key="6">
    <source>
        <dbReference type="ARBA" id="ARBA00023146"/>
    </source>
</evidence>
<feature type="domain" description="Aminoacyl-tRNA synthetase class I anticodon-binding" evidence="9">
    <location>
        <begin position="336"/>
        <end position="486"/>
    </location>
</feature>
<dbReference type="HAMAP" id="MF_00022">
    <property type="entry name" value="Glu_tRNA_synth_type1"/>
    <property type="match status" value="1"/>
</dbReference>
<keyword evidence="6 7" id="KW-0030">Aminoacyl-tRNA synthetase</keyword>
<evidence type="ECO:0000256" key="1">
    <source>
        <dbReference type="ARBA" id="ARBA00007894"/>
    </source>
</evidence>
<dbReference type="NCBIfam" id="TIGR00464">
    <property type="entry name" value="gltX_bact"/>
    <property type="match status" value="1"/>
</dbReference>
<feature type="binding site" evidence="7">
    <location>
        <position position="255"/>
    </location>
    <ligand>
        <name>ATP</name>
        <dbReference type="ChEBI" id="CHEBI:30616"/>
    </ligand>
</feature>
<dbReference type="InterPro" id="IPR033910">
    <property type="entry name" value="GluRS_core"/>
</dbReference>
<keyword evidence="3 7" id="KW-0547">Nucleotide-binding</keyword>
<dbReference type="PROSITE" id="PS00178">
    <property type="entry name" value="AA_TRNA_LIGASE_I"/>
    <property type="match status" value="1"/>
</dbReference>
<dbReference type="InterPro" id="IPR049940">
    <property type="entry name" value="GluQ/Sye"/>
</dbReference>
<evidence type="ECO:0000256" key="2">
    <source>
        <dbReference type="ARBA" id="ARBA00022598"/>
    </source>
</evidence>
<comment type="subunit">
    <text evidence="7">Monomer.</text>
</comment>
<comment type="catalytic activity">
    <reaction evidence="7">
        <text>tRNA(Glu) + L-glutamate + ATP = L-glutamyl-tRNA(Glu) + AMP + diphosphate</text>
        <dbReference type="Rhea" id="RHEA:23540"/>
        <dbReference type="Rhea" id="RHEA-COMP:9663"/>
        <dbReference type="Rhea" id="RHEA-COMP:9680"/>
        <dbReference type="ChEBI" id="CHEBI:29985"/>
        <dbReference type="ChEBI" id="CHEBI:30616"/>
        <dbReference type="ChEBI" id="CHEBI:33019"/>
        <dbReference type="ChEBI" id="CHEBI:78442"/>
        <dbReference type="ChEBI" id="CHEBI:78520"/>
        <dbReference type="ChEBI" id="CHEBI:456215"/>
        <dbReference type="EC" id="6.1.1.17"/>
    </reaction>
</comment>
<dbReference type="InterPro" id="IPR045462">
    <property type="entry name" value="aa-tRNA-synth_I_cd-bd"/>
</dbReference>
<dbReference type="EMBL" id="LSCV01000026">
    <property type="protein sequence ID" value="KXB40736.1"/>
    <property type="molecule type" value="Genomic_DNA"/>
</dbReference>
<reference evidence="11" key="1">
    <citation type="submission" date="2016-01" db="EMBL/GenBank/DDBJ databases">
        <authorList>
            <person name="Mitreva M."/>
            <person name="Pepin K.H."/>
            <person name="Mihindukulasuriya K.A."/>
            <person name="Fulton R."/>
            <person name="Fronick C."/>
            <person name="O'Laughlin M."/>
            <person name="Miner T."/>
            <person name="Herter B."/>
            <person name="Rosa B.A."/>
            <person name="Cordes M."/>
            <person name="Tomlinson C."/>
            <person name="Wollam A."/>
            <person name="Palsikar V.B."/>
            <person name="Mardis E.R."/>
            <person name="Wilson R.K."/>
        </authorList>
    </citation>
    <scope>NUCLEOTIDE SEQUENCE [LARGE SCALE GENOMIC DNA]</scope>
    <source>
        <strain evidence="11">KA00274</strain>
    </source>
</reference>
<comment type="function">
    <text evidence="7">Catalyzes the attachment of glutamate to tRNA(Glu) in a two-step reaction: glutamate is first activated by ATP to form Glu-AMP and then transferred to the acceptor end of tRNA(Glu).</text>
</comment>
<dbReference type="STRING" id="1497955.HMPREF1872_00832"/>
<keyword evidence="5 7" id="KW-0648">Protein biosynthesis</keyword>
<dbReference type="RefSeq" id="WP_066714167.1">
    <property type="nucleotide sequence ID" value="NZ_JARFNM010000001.1"/>
</dbReference>
<comment type="subcellular location">
    <subcellularLocation>
        <location evidence="7">Cytoplasm</location>
    </subcellularLocation>
</comment>
<dbReference type="GO" id="GO:0004818">
    <property type="term" value="F:glutamate-tRNA ligase activity"/>
    <property type="evidence" value="ECO:0007669"/>
    <property type="project" value="UniProtKB-UniRule"/>
</dbReference>
<dbReference type="InterPro" id="IPR014729">
    <property type="entry name" value="Rossmann-like_a/b/a_fold"/>
</dbReference>
<sequence length="496" mass="55972">MQEVRTRFAPSPTGFMHIGNLRTALFEYLVAKSNDGKFILRIEDTDQKRKVEGALEKIYNTLESVGMDYDEGPDKPGEVGPYVQSERLNMYLPEALKLVESGHAYYCFCSEERLAKLHEELAAKGASFIGYDRHCRNLSAEEVKAKLQAGEPYVIRQKMPDTGETTYHDEVYGDITVQNNTLEDQVLVKSDDYPTYNFANVVDDHSMQITHVVRGCEYLSSTPKYVLLYEAFGYKQPKYIHLPLINGPDGKKLSKRHGATSYEELIQQGFLPEAVINYLALLGWSPASTTELFTLQELEQAFDIAHIAKAPAVFDIEKLKWFNAQYIQKKTVDEFYALIQPELKQLTEGQSELAERLQANSELLARILQPRLNVITEVTDKLSFLPALPNYSNDLFVHKKMKTTLESSLEILHAVLPEFEQLDSWTEAALHGVMINYATSHELKNGKVMWPVRVAATGLQVSPGGASEALVLLGKQESLKRLEQAIEQLKAELAEA</sequence>
<dbReference type="PANTHER" id="PTHR43311:SF2">
    <property type="entry name" value="GLUTAMATE--TRNA LIGASE, MITOCHONDRIAL-RELATED"/>
    <property type="match status" value="1"/>
</dbReference>
<dbReference type="PANTHER" id="PTHR43311">
    <property type="entry name" value="GLUTAMATE--TRNA LIGASE"/>
    <property type="match status" value="1"/>
</dbReference>
<dbReference type="Pfam" id="PF00749">
    <property type="entry name" value="tRNA-synt_1c"/>
    <property type="match status" value="1"/>
</dbReference>
<evidence type="ECO:0000256" key="7">
    <source>
        <dbReference type="HAMAP-Rule" id="MF_00022"/>
    </source>
</evidence>
<accession>A0A133YBZ9</accession>
<dbReference type="Gene3D" id="3.40.50.620">
    <property type="entry name" value="HUPs"/>
    <property type="match status" value="1"/>
</dbReference>
<feature type="short sequence motif" description="'HIGH' region" evidence="7">
    <location>
        <begin position="10"/>
        <end position="20"/>
    </location>
</feature>
<dbReference type="Proteomes" id="UP000070080">
    <property type="component" value="Unassembled WGS sequence"/>
</dbReference>
<keyword evidence="11" id="KW-1185">Reference proteome</keyword>
<evidence type="ECO:0000256" key="4">
    <source>
        <dbReference type="ARBA" id="ARBA00022840"/>
    </source>
</evidence>
<gene>
    <name evidence="7" type="primary">gltX</name>
    <name evidence="10" type="ORF">HMPREF1872_00832</name>
</gene>
<dbReference type="FunFam" id="3.40.50.620:FF:000045">
    <property type="entry name" value="Glutamate--tRNA ligase, mitochondrial"/>
    <property type="match status" value="1"/>
</dbReference>
<dbReference type="InterPro" id="IPR004527">
    <property type="entry name" value="Glu-tRNA-ligase_bac/mito"/>
</dbReference>
<dbReference type="GO" id="GO:0005737">
    <property type="term" value="C:cytoplasm"/>
    <property type="evidence" value="ECO:0007669"/>
    <property type="project" value="UniProtKB-SubCell"/>
</dbReference>
<dbReference type="SUPFAM" id="SSF48163">
    <property type="entry name" value="An anticodon-binding domain of class I aminoacyl-tRNA synthetases"/>
    <property type="match status" value="1"/>
</dbReference>
<dbReference type="InterPro" id="IPR008925">
    <property type="entry name" value="aa_tRNA-synth_I_cd-bd_sf"/>
</dbReference>
<dbReference type="AlphaFoldDB" id="A0A133YBZ9"/>
<dbReference type="InterPro" id="IPR020058">
    <property type="entry name" value="Glu/Gln-tRNA-synth_Ib_cat-dom"/>
</dbReference>
<dbReference type="EC" id="6.1.1.17" evidence="7"/>
<comment type="caution">
    <text evidence="7">Lacks conserved residue(s) required for the propagation of feature annotation.</text>
</comment>
<dbReference type="GO" id="GO:0000049">
    <property type="term" value="F:tRNA binding"/>
    <property type="evidence" value="ECO:0007669"/>
    <property type="project" value="InterPro"/>
</dbReference>
<dbReference type="GO" id="GO:0005524">
    <property type="term" value="F:ATP binding"/>
    <property type="evidence" value="ECO:0007669"/>
    <property type="project" value="UniProtKB-UniRule"/>
</dbReference>
<dbReference type="SUPFAM" id="SSF52374">
    <property type="entry name" value="Nucleotidylyl transferase"/>
    <property type="match status" value="1"/>
</dbReference>
<organism evidence="10 11">
    <name type="scientific">Amygdalobacter nucleatus</name>
    <dbReference type="NCBI Taxonomy" id="3029274"/>
    <lineage>
        <taxon>Bacteria</taxon>
        <taxon>Bacillati</taxon>
        <taxon>Bacillota</taxon>
        <taxon>Clostridia</taxon>
        <taxon>Eubacteriales</taxon>
        <taxon>Oscillospiraceae</taxon>
        <taxon>Amygdalobacter</taxon>
    </lineage>
</organism>
<name>A0A133YBZ9_9FIRM</name>
<dbReference type="InterPro" id="IPR000924">
    <property type="entry name" value="Glu/Gln-tRNA-synth"/>
</dbReference>
<dbReference type="InterPro" id="IPR020751">
    <property type="entry name" value="aa-tRNA-synth_I_codon-bd_sub2"/>
</dbReference>